<dbReference type="WBParaSite" id="PgE005_g003_t01">
    <property type="protein sequence ID" value="PgE005_g003_t01"/>
    <property type="gene ID" value="PgE005_g003"/>
</dbReference>
<feature type="compositionally biased region" description="Low complexity" evidence="1">
    <location>
        <begin position="76"/>
        <end position="88"/>
    </location>
</feature>
<evidence type="ECO:0000313" key="3">
    <source>
        <dbReference type="Proteomes" id="UP000887569"/>
    </source>
</evidence>
<dbReference type="WBParaSite" id="PgE005_g003_t02">
    <property type="protein sequence ID" value="PgE005_g003_t02"/>
    <property type="gene ID" value="PgE005_g003"/>
</dbReference>
<evidence type="ECO:0000256" key="2">
    <source>
        <dbReference type="SAM" id="Phobius"/>
    </source>
</evidence>
<feature type="region of interest" description="Disordered" evidence="1">
    <location>
        <begin position="44"/>
        <end position="202"/>
    </location>
</feature>
<organism evidence="3 5">
    <name type="scientific">Parascaris univalens</name>
    <name type="common">Nematode worm</name>
    <dbReference type="NCBI Taxonomy" id="6257"/>
    <lineage>
        <taxon>Eukaryota</taxon>
        <taxon>Metazoa</taxon>
        <taxon>Ecdysozoa</taxon>
        <taxon>Nematoda</taxon>
        <taxon>Chromadorea</taxon>
        <taxon>Rhabditida</taxon>
        <taxon>Spirurina</taxon>
        <taxon>Ascaridomorpha</taxon>
        <taxon>Ascaridoidea</taxon>
        <taxon>Ascarididae</taxon>
        <taxon>Parascaris</taxon>
    </lineage>
</organism>
<reference evidence="4 5" key="1">
    <citation type="submission" date="2022-11" db="UniProtKB">
        <authorList>
            <consortium name="WormBaseParasite"/>
        </authorList>
    </citation>
    <scope>IDENTIFICATION</scope>
</reference>
<name>A0A914ZWN3_PARUN</name>
<accession>A0A914ZWN3</accession>
<evidence type="ECO:0000256" key="1">
    <source>
        <dbReference type="SAM" id="MobiDB-lite"/>
    </source>
</evidence>
<proteinExistence type="predicted"/>
<dbReference type="InterPro" id="IPR004296">
    <property type="entry name" value="DUF236"/>
</dbReference>
<feature type="compositionally biased region" description="Basic and acidic residues" evidence="1">
    <location>
        <begin position="170"/>
        <end position="193"/>
    </location>
</feature>
<sequence length="202" mass="20318">MLSAIDGAAQFYLTVVIILVVFVTATFISTACCAKKKEADNEAGKAAQRGGGHAAAVDATAANQPKPPTEADKNLPDAGAAAGGSTPASPKPPAQGGVVAINDPNYQTLAGMDNDKIFEERKKDGGNGDRAAAVPGACGAGPKAPEKGGVAGTFDPNYQTLAGVSADVFGEDKKKAGDGRGEGPKVPENKDAKAGTYDPNYQ</sequence>
<dbReference type="AlphaFoldDB" id="A0A914ZWN3"/>
<evidence type="ECO:0000313" key="5">
    <source>
        <dbReference type="WBParaSite" id="PgE005_g003_t02"/>
    </source>
</evidence>
<keyword evidence="2" id="KW-1133">Transmembrane helix</keyword>
<dbReference type="PANTHER" id="PTHR21592:SF23">
    <property type="entry name" value="DAUER UP-REGULATED"/>
    <property type="match status" value="1"/>
</dbReference>
<evidence type="ECO:0000313" key="4">
    <source>
        <dbReference type="WBParaSite" id="PgE005_g003_t01"/>
    </source>
</evidence>
<keyword evidence="2" id="KW-0812">Transmembrane</keyword>
<dbReference type="Proteomes" id="UP000887569">
    <property type="component" value="Unplaced"/>
</dbReference>
<keyword evidence="2" id="KW-0472">Membrane</keyword>
<dbReference type="Pfam" id="PF03057">
    <property type="entry name" value="DUF236"/>
    <property type="match status" value="2"/>
</dbReference>
<feature type="compositionally biased region" description="Basic and acidic residues" evidence="1">
    <location>
        <begin position="113"/>
        <end position="127"/>
    </location>
</feature>
<keyword evidence="3" id="KW-1185">Reference proteome</keyword>
<protein>
    <submittedName>
        <fullName evidence="4 5">Uncharacterized protein</fullName>
    </submittedName>
</protein>
<feature type="compositionally biased region" description="Low complexity" evidence="1">
    <location>
        <begin position="131"/>
        <end position="143"/>
    </location>
</feature>
<feature type="transmembrane region" description="Helical" evidence="2">
    <location>
        <begin position="12"/>
        <end position="34"/>
    </location>
</feature>
<dbReference type="PANTHER" id="PTHR21592">
    <property type="entry name" value="CHROMOSOME UNDETERMINED SCAFFOLD_25, WHOLE GENOME SHOTGUN SEQUENCE"/>
    <property type="match status" value="1"/>
</dbReference>